<dbReference type="InterPro" id="IPR000847">
    <property type="entry name" value="LysR_HTH_N"/>
</dbReference>
<dbReference type="PROSITE" id="PS50931">
    <property type="entry name" value="HTH_LYSR"/>
    <property type="match status" value="1"/>
</dbReference>
<keyword evidence="7" id="KW-1185">Reference proteome</keyword>
<dbReference type="SUPFAM" id="SSF53850">
    <property type="entry name" value="Periplasmic binding protein-like II"/>
    <property type="match status" value="1"/>
</dbReference>
<dbReference type="Pfam" id="PF03466">
    <property type="entry name" value="LysR_substrate"/>
    <property type="match status" value="1"/>
</dbReference>
<dbReference type="Proteomes" id="UP000239197">
    <property type="component" value="Chromosome"/>
</dbReference>
<dbReference type="PANTHER" id="PTHR30118:SF15">
    <property type="entry name" value="TRANSCRIPTIONAL REGULATORY PROTEIN"/>
    <property type="match status" value="1"/>
</dbReference>
<dbReference type="AlphaFoldDB" id="A0A2L1UWJ9"/>
<dbReference type="InterPro" id="IPR005119">
    <property type="entry name" value="LysR_subst-bd"/>
</dbReference>
<dbReference type="InterPro" id="IPR036390">
    <property type="entry name" value="WH_DNA-bd_sf"/>
</dbReference>
<keyword evidence="3" id="KW-0238">DNA-binding</keyword>
<dbReference type="SUPFAM" id="SSF46785">
    <property type="entry name" value="Winged helix' DNA-binding domain"/>
    <property type="match status" value="1"/>
</dbReference>
<feature type="domain" description="HTH lysR-type" evidence="5">
    <location>
        <begin position="9"/>
        <end position="66"/>
    </location>
</feature>
<dbReference type="Pfam" id="PF00126">
    <property type="entry name" value="HTH_1"/>
    <property type="match status" value="1"/>
</dbReference>
<keyword evidence="2" id="KW-0805">Transcription regulation</keyword>
<comment type="similarity">
    <text evidence="1">Belongs to the LysR transcriptional regulatory family.</text>
</comment>
<evidence type="ECO:0000256" key="1">
    <source>
        <dbReference type="ARBA" id="ARBA00009437"/>
    </source>
</evidence>
<dbReference type="OrthoDB" id="8557381at2"/>
<dbReference type="PANTHER" id="PTHR30118">
    <property type="entry name" value="HTH-TYPE TRANSCRIPTIONAL REGULATOR LEUO-RELATED"/>
    <property type="match status" value="1"/>
</dbReference>
<dbReference type="GO" id="GO:0003677">
    <property type="term" value="F:DNA binding"/>
    <property type="evidence" value="ECO:0007669"/>
    <property type="project" value="UniProtKB-KW"/>
</dbReference>
<dbReference type="Gene3D" id="1.10.10.10">
    <property type="entry name" value="Winged helix-like DNA-binding domain superfamily/Winged helix DNA-binding domain"/>
    <property type="match status" value="1"/>
</dbReference>
<evidence type="ECO:0000256" key="2">
    <source>
        <dbReference type="ARBA" id="ARBA00023015"/>
    </source>
</evidence>
<dbReference type="PRINTS" id="PR00039">
    <property type="entry name" value="HTHLYSR"/>
</dbReference>
<proteinExistence type="inferred from homology"/>
<dbReference type="EMBL" id="CP019062">
    <property type="protein sequence ID" value="AVF37310.1"/>
    <property type="molecule type" value="Genomic_DNA"/>
</dbReference>
<dbReference type="InterPro" id="IPR050389">
    <property type="entry name" value="LysR-type_TF"/>
</dbReference>
<dbReference type="Gene3D" id="3.40.190.10">
    <property type="entry name" value="Periplasmic binding protein-like II"/>
    <property type="match status" value="2"/>
</dbReference>
<evidence type="ECO:0000256" key="3">
    <source>
        <dbReference type="ARBA" id="ARBA00023125"/>
    </source>
</evidence>
<accession>A0A2L1UWJ9</accession>
<dbReference type="InterPro" id="IPR036388">
    <property type="entry name" value="WH-like_DNA-bd_sf"/>
</dbReference>
<gene>
    <name evidence="6" type="ORF">BV494_00275</name>
</gene>
<organism evidence="6 7">
    <name type="scientific">Rahnella sikkimica</name>
    <dbReference type="NCBI Taxonomy" id="1805933"/>
    <lineage>
        <taxon>Bacteria</taxon>
        <taxon>Pseudomonadati</taxon>
        <taxon>Pseudomonadota</taxon>
        <taxon>Gammaproteobacteria</taxon>
        <taxon>Enterobacterales</taxon>
        <taxon>Yersiniaceae</taxon>
        <taxon>Rahnella</taxon>
    </lineage>
</organism>
<name>A0A2L1UWJ9_9GAMM</name>
<evidence type="ECO:0000313" key="7">
    <source>
        <dbReference type="Proteomes" id="UP000239197"/>
    </source>
</evidence>
<sequence length="302" mass="33468">MPMRNLKSLDLNLLKAFDALLDERNVTRAAERLSLTQPAVSSMLTRLRDSFNDPLFVRSRYGIVPTERALALAKPVKRVMAQIEALLEPEAFVPAECEMTFTLAATDYALSVIIVPFFSLLQQRAPGIHLSVQRAEDVTVLGRLERGEIDLALLTPETTPPDLHIRHLYDERYVCTLRKGHPALKNGAISLDTFCRYDHALVSLSGDNFEGVTDKALQALGKKRNVVLSVNSFLVLPPVLQTTDLIAVVPERLVRDAAGLEVLPPPLTIPGFTKVAAWHERSHLSAAHQWLRQLLAQACSGE</sequence>
<protein>
    <submittedName>
        <fullName evidence="6">Transcriptional regulator</fullName>
    </submittedName>
</protein>
<evidence type="ECO:0000256" key="4">
    <source>
        <dbReference type="ARBA" id="ARBA00023163"/>
    </source>
</evidence>
<evidence type="ECO:0000259" key="5">
    <source>
        <dbReference type="PROSITE" id="PS50931"/>
    </source>
</evidence>
<dbReference type="KEGG" id="rox:BV494_00275"/>
<dbReference type="GO" id="GO:0003700">
    <property type="term" value="F:DNA-binding transcription factor activity"/>
    <property type="evidence" value="ECO:0007669"/>
    <property type="project" value="InterPro"/>
</dbReference>
<evidence type="ECO:0000313" key="6">
    <source>
        <dbReference type="EMBL" id="AVF37310.1"/>
    </source>
</evidence>
<keyword evidence="4" id="KW-0804">Transcription</keyword>
<reference evidence="7" key="1">
    <citation type="submission" date="2017-01" db="EMBL/GenBank/DDBJ databases">
        <title>Genome sequence of Rouxiella sp. ERMR1:05.</title>
        <authorList>
            <person name="Kumar R."/>
            <person name="Singh D."/>
            <person name="Kumar S."/>
        </authorList>
    </citation>
    <scope>NUCLEOTIDE SEQUENCE [LARGE SCALE GENOMIC DNA]</scope>
    <source>
        <strain evidence="7">ERMR1:05</strain>
    </source>
</reference>